<dbReference type="InterPro" id="IPR038704">
    <property type="entry name" value="YEAST_sf"/>
</dbReference>
<dbReference type="PANTHER" id="PTHR47573:SF1">
    <property type="entry name" value="PROTEIN AF-9 HOMOLOG"/>
    <property type="match status" value="1"/>
</dbReference>
<dbReference type="GO" id="GO:0000785">
    <property type="term" value="C:chromatin"/>
    <property type="evidence" value="ECO:0007669"/>
    <property type="project" value="UniProtKB-ARBA"/>
</dbReference>
<keyword evidence="6" id="KW-0175">Coiled coil</keyword>
<dbReference type="AlphaFoldDB" id="A0A8H7Q9A3"/>
<evidence type="ECO:0000256" key="4">
    <source>
        <dbReference type="ARBA" id="ARBA00023242"/>
    </source>
</evidence>
<dbReference type="InterPro" id="IPR055129">
    <property type="entry name" value="YEATS_dom"/>
</dbReference>
<dbReference type="GO" id="GO:0005634">
    <property type="term" value="C:nucleus"/>
    <property type="evidence" value="ECO:0007669"/>
    <property type="project" value="UniProtKB-SubCell"/>
</dbReference>
<comment type="subcellular location">
    <subcellularLocation>
        <location evidence="5">Nucleus</location>
    </subcellularLocation>
</comment>
<dbReference type="Gene3D" id="2.60.40.1970">
    <property type="entry name" value="YEATS domain"/>
    <property type="match status" value="1"/>
</dbReference>
<dbReference type="Pfam" id="PF03366">
    <property type="entry name" value="YEATS"/>
    <property type="match status" value="1"/>
</dbReference>
<feature type="coiled-coil region" evidence="6">
    <location>
        <begin position="176"/>
        <end position="210"/>
    </location>
</feature>
<evidence type="ECO:0000259" key="7">
    <source>
        <dbReference type="PROSITE" id="PS51037"/>
    </source>
</evidence>
<dbReference type="EMBL" id="JAEPRA010000002">
    <property type="protein sequence ID" value="KAG2187900.1"/>
    <property type="molecule type" value="Genomic_DNA"/>
</dbReference>
<feature type="domain" description="YEATS" evidence="7">
    <location>
        <begin position="5"/>
        <end position="154"/>
    </location>
</feature>
<evidence type="ECO:0000256" key="1">
    <source>
        <dbReference type="ARBA" id="ARBA00022408"/>
    </source>
</evidence>
<dbReference type="GO" id="GO:0006355">
    <property type="term" value="P:regulation of DNA-templated transcription"/>
    <property type="evidence" value="ECO:0007669"/>
    <property type="project" value="InterPro"/>
</dbReference>
<gene>
    <name evidence="8" type="ORF">INT44_000650</name>
</gene>
<organism evidence="8 9">
    <name type="scientific">Umbelopsis vinacea</name>
    <dbReference type="NCBI Taxonomy" id="44442"/>
    <lineage>
        <taxon>Eukaryota</taxon>
        <taxon>Fungi</taxon>
        <taxon>Fungi incertae sedis</taxon>
        <taxon>Mucoromycota</taxon>
        <taxon>Mucoromycotina</taxon>
        <taxon>Umbelopsidomycetes</taxon>
        <taxon>Umbelopsidales</taxon>
        <taxon>Umbelopsidaceae</taxon>
        <taxon>Umbelopsis</taxon>
    </lineage>
</organism>
<dbReference type="PROSITE" id="PS51037">
    <property type="entry name" value="YEATS"/>
    <property type="match status" value="1"/>
</dbReference>
<accession>A0A8H7Q9A3</accession>
<evidence type="ECO:0000313" key="8">
    <source>
        <dbReference type="EMBL" id="KAG2187900.1"/>
    </source>
</evidence>
<dbReference type="CDD" id="cd16908">
    <property type="entry name" value="YEATS_Yaf9_like"/>
    <property type="match status" value="1"/>
</dbReference>
<dbReference type="OrthoDB" id="16041at2759"/>
<protein>
    <recommendedName>
        <fullName evidence="1">Protein AF-9 homolog</fullName>
    </recommendedName>
</protein>
<dbReference type="InterPro" id="IPR005033">
    <property type="entry name" value="YEATS"/>
</dbReference>
<keyword evidence="4 5" id="KW-0539">Nucleus</keyword>
<evidence type="ECO:0000313" key="9">
    <source>
        <dbReference type="Proteomes" id="UP000612746"/>
    </source>
</evidence>
<dbReference type="PANTHER" id="PTHR47573">
    <property type="entry name" value="PROTEIN AF-9 HOMOLOG"/>
    <property type="match status" value="1"/>
</dbReference>
<name>A0A8H7Q9A3_9FUNG</name>
<proteinExistence type="predicted"/>
<evidence type="ECO:0000256" key="5">
    <source>
        <dbReference type="PROSITE-ProRule" id="PRU00376"/>
    </source>
</evidence>
<dbReference type="Proteomes" id="UP000612746">
    <property type="component" value="Unassembled WGS sequence"/>
</dbReference>
<evidence type="ECO:0000256" key="2">
    <source>
        <dbReference type="ARBA" id="ARBA00023015"/>
    </source>
</evidence>
<evidence type="ECO:0000256" key="6">
    <source>
        <dbReference type="SAM" id="Coils"/>
    </source>
</evidence>
<sequence>MSNKRMKGTVATRALYYGNTAYPILGKKANDSDHTHKWTVLVRGVNNEDISFWIKKVSFRLHETYPNPQRTIEQPPFEVSETGWGEFEIAIKIYFHAASGEKPVTLYHHLRLHPYEDDGTGQPWPKEKPVTSFNYDEVVFNEPTEAFYQVLAENNALTFQLPTKKSTKEPAVPFTTMVEQEELDRLDKALREVNRQVQRERQRAEAITEESAMYK</sequence>
<keyword evidence="3" id="KW-0804">Transcription</keyword>
<keyword evidence="2" id="KW-0805">Transcription regulation</keyword>
<evidence type="ECO:0000256" key="3">
    <source>
        <dbReference type="ARBA" id="ARBA00023163"/>
    </source>
</evidence>
<keyword evidence="9" id="KW-1185">Reference proteome</keyword>
<reference evidence="8" key="1">
    <citation type="submission" date="2020-12" db="EMBL/GenBank/DDBJ databases">
        <title>Metabolic potential, ecology and presence of endohyphal bacteria is reflected in genomic diversity of Mucoromycotina.</title>
        <authorList>
            <person name="Muszewska A."/>
            <person name="Okrasinska A."/>
            <person name="Steczkiewicz K."/>
            <person name="Drgas O."/>
            <person name="Orlowska M."/>
            <person name="Perlinska-Lenart U."/>
            <person name="Aleksandrzak-Piekarczyk T."/>
            <person name="Szatraj K."/>
            <person name="Zielenkiewicz U."/>
            <person name="Pilsyk S."/>
            <person name="Malc E."/>
            <person name="Mieczkowski P."/>
            <person name="Kruszewska J.S."/>
            <person name="Biernat P."/>
            <person name="Pawlowska J."/>
        </authorList>
    </citation>
    <scope>NUCLEOTIDE SEQUENCE</scope>
    <source>
        <strain evidence="8">WA0000051536</strain>
    </source>
</reference>
<comment type="caution">
    <text evidence="8">The sequence shown here is derived from an EMBL/GenBank/DDBJ whole genome shotgun (WGS) entry which is preliminary data.</text>
</comment>